<protein>
    <submittedName>
        <fullName evidence="3">Uncharacterized protein</fullName>
    </submittedName>
</protein>
<dbReference type="Proteomes" id="UP000298030">
    <property type="component" value="Unassembled WGS sequence"/>
</dbReference>
<evidence type="ECO:0000256" key="2">
    <source>
        <dbReference type="SAM" id="SignalP"/>
    </source>
</evidence>
<gene>
    <name evidence="3" type="ORF">FA13DRAFT_1777348</name>
</gene>
<dbReference type="AlphaFoldDB" id="A0A4Y7SVM3"/>
<sequence>MGKGLWHETEVIVMICGWGCVAGIGTASSEQERPLKYDGAVNEVARTSRPRGNHHPPPSLPPCSQPDPSISLPLYDSDPNLSPTSPRTALRLIPRTKQSPSRPPVGQRYPIVAPDRTHASSKFSHNTAKNANQSYPLAREDPSKFGAHQPFSLSTPASAELLEGFHSKYARSFDHGSTRRSGHRNSPRWSLPHGARSQCPFATTWRRETDLKVDKLITFTFALPRLGDEMTIRLNGKALSDKGLQSVWAAERKGDGWERNYGSPTYQDVLQAPFASLRRRAFGSMVPGSLACTRAAYLFKRLPGPTDPLVTRFVAHSRARRRPLSFSPYQTTEDAHISAQQDLAQAATIRYGALRSPSSTRLFTTPWLHRSCQSSVNACIPEFHGFYASFVRTYWYEARERAAGGGPSRFPDQQSSDRLLDGHIVVSV</sequence>
<comment type="caution">
    <text evidence="3">The sequence shown here is derived from an EMBL/GenBank/DDBJ whole genome shotgun (WGS) entry which is preliminary data.</text>
</comment>
<feature type="region of interest" description="Disordered" evidence="1">
    <location>
        <begin position="173"/>
        <end position="193"/>
    </location>
</feature>
<proteinExistence type="predicted"/>
<feature type="signal peptide" evidence="2">
    <location>
        <begin position="1"/>
        <end position="23"/>
    </location>
</feature>
<keyword evidence="4" id="KW-1185">Reference proteome</keyword>
<feature type="region of interest" description="Disordered" evidence="1">
    <location>
        <begin position="47"/>
        <end position="110"/>
    </location>
</feature>
<reference evidence="3 4" key="1">
    <citation type="journal article" date="2019" name="Nat. Ecol. Evol.">
        <title>Megaphylogeny resolves global patterns of mushroom evolution.</title>
        <authorList>
            <person name="Varga T."/>
            <person name="Krizsan K."/>
            <person name="Foldi C."/>
            <person name="Dima B."/>
            <person name="Sanchez-Garcia M."/>
            <person name="Sanchez-Ramirez S."/>
            <person name="Szollosi G.J."/>
            <person name="Szarkandi J.G."/>
            <person name="Papp V."/>
            <person name="Albert L."/>
            <person name="Andreopoulos W."/>
            <person name="Angelini C."/>
            <person name="Antonin V."/>
            <person name="Barry K.W."/>
            <person name="Bougher N.L."/>
            <person name="Buchanan P."/>
            <person name="Buyck B."/>
            <person name="Bense V."/>
            <person name="Catcheside P."/>
            <person name="Chovatia M."/>
            <person name="Cooper J."/>
            <person name="Damon W."/>
            <person name="Desjardin D."/>
            <person name="Finy P."/>
            <person name="Geml J."/>
            <person name="Haridas S."/>
            <person name="Hughes K."/>
            <person name="Justo A."/>
            <person name="Karasinski D."/>
            <person name="Kautmanova I."/>
            <person name="Kiss B."/>
            <person name="Kocsube S."/>
            <person name="Kotiranta H."/>
            <person name="LaButti K.M."/>
            <person name="Lechner B.E."/>
            <person name="Liimatainen K."/>
            <person name="Lipzen A."/>
            <person name="Lukacs Z."/>
            <person name="Mihaltcheva S."/>
            <person name="Morgado L.N."/>
            <person name="Niskanen T."/>
            <person name="Noordeloos M.E."/>
            <person name="Ohm R.A."/>
            <person name="Ortiz-Santana B."/>
            <person name="Ovrebo C."/>
            <person name="Racz N."/>
            <person name="Riley R."/>
            <person name="Savchenko A."/>
            <person name="Shiryaev A."/>
            <person name="Soop K."/>
            <person name="Spirin V."/>
            <person name="Szebenyi C."/>
            <person name="Tomsovsky M."/>
            <person name="Tulloss R.E."/>
            <person name="Uehling J."/>
            <person name="Grigoriev I.V."/>
            <person name="Vagvolgyi C."/>
            <person name="Papp T."/>
            <person name="Martin F.M."/>
            <person name="Miettinen O."/>
            <person name="Hibbett D.S."/>
            <person name="Nagy L.G."/>
        </authorList>
    </citation>
    <scope>NUCLEOTIDE SEQUENCE [LARGE SCALE GENOMIC DNA]</scope>
    <source>
        <strain evidence="3 4">FP101781</strain>
    </source>
</reference>
<name>A0A4Y7SVM3_COPMI</name>
<accession>A0A4Y7SVM3</accession>
<evidence type="ECO:0000313" key="4">
    <source>
        <dbReference type="Proteomes" id="UP000298030"/>
    </source>
</evidence>
<dbReference type="EMBL" id="QPFP01000055">
    <property type="protein sequence ID" value="TEB25664.1"/>
    <property type="molecule type" value="Genomic_DNA"/>
</dbReference>
<feature type="chain" id="PRO_5021506152" evidence="2">
    <location>
        <begin position="24"/>
        <end position="428"/>
    </location>
</feature>
<evidence type="ECO:0000313" key="3">
    <source>
        <dbReference type="EMBL" id="TEB25664.1"/>
    </source>
</evidence>
<organism evidence="3 4">
    <name type="scientific">Coprinellus micaceus</name>
    <name type="common">Glistening ink-cap mushroom</name>
    <name type="synonym">Coprinus micaceus</name>
    <dbReference type="NCBI Taxonomy" id="71717"/>
    <lineage>
        <taxon>Eukaryota</taxon>
        <taxon>Fungi</taxon>
        <taxon>Dikarya</taxon>
        <taxon>Basidiomycota</taxon>
        <taxon>Agaricomycotina</taxon>
        <taxon>Agaricomycetes</taxon>
        <taxon>Agaricomycetidae</taxon>
        <taxon>Agaricales</taxon>
        <taxon>Agaricineae</taxon>
        <taxon>Psathyrellaceae</taxon>
        <taxon>Coprinellus</taxon>
    </lineage>
</organism>
<feature type="compositionally biased region" description="Pro residues" evidence="1">
    <location>
        <begin position="55"/>
        <end position="65"/>
    </location>
</feature>
<keyword evidence="2" id="KW-0732">Signal</keyword>
<evidence type="ECO:0000256" key="1">
    <source>
        <dbReference type="SAM" id="MobiDB-lite"/>
    </source>
</evidence>